<name>A0A086AP23_FLAHY</name>
<proteinExistence type="predicted"/>
<feature type="transmembrane region" description="Helical" evidence="1">
    <location>
        <begin position="12"/>
        <end position="31"/>
    </location>
</feature>
<dbReference type="eggNOG" id="COG0810">
    <property type="taxonomic scope" value="Bacteria"/>
</dbReference>
<keyword evidence="1" id="KW-1133">Transmembrane helix</keyword>
<evidence type="ECO:0000256" key="1">
    <source>
        <dbReference type="SAM" id="Phobius"/>
    </source>
</evidence>
<keyword evidence="1" id="KW-0812">Transmembrane</keyword>
<evidence type="ECO:0000313" key="2">
    <source>
        <dbReference type="EMBL" id="KFF18437.1"/>
    </source>
</evidence>
<gene>
    <name evidence="2" type="ORF">IW20_05950</name>
</gene>
<evidence type="ECO:0000313" key="3">
    <source>
        <dbReference type="Proteomes" id="UP000028712"/>
    </source>
</evidence>
<protein>
    <recommendedName>
        <fullName evidence="4">TonB C-terminal domain-containing protein</fullName>
    </recommendedName>
</protein>
<dbReference type="AlphaFoldDB" id="A0A086AP23"/>
<reference evidence="2 3" key="1">
    <citation type="submission" date="2014-07" db="EMBL/GenBank/DDBJ databases">
        <title>Genome of Flavobacterium hydatis DSM 2063.</title>
        <authorList>
            <person name="Pipes S.E."/>
            <person name="Stropko S.J."/>
            <person name="Newman J.D."/>
        </authorList>
    </citation>
    <scope>NUCLEOTIDE SEQUENCE [LARGE SCALE GENOMIC DNA]</scope>
    <source>
        <strain evidence="2 3">DSM 2063</strain>
    </source>
</reference>
<evidence type="ECO:0008006" key="4">
    <source>
        <dbReference type="Google" id="ProtNLM"/>
    </source>
</evidence>
<sequence>MPTEVLYKQTQYHKMFLLALFIAMGTTLFSCQDKNGDKQKIDKIEIVKDSSTDQRVRVGDIKVSGNESTQIPPPPPPKTNQVKFVKPDPINCAKTTKDKPQASKQNKEDDSVFTTGAVMHINAEFPGGIDPFYTFFANEFKAPENTDTKNLKIRISFAVEKNGTLSYLESAPPIDKAIENEIIRVLSLSPKWEPGESSGKKIRMQYSLPIVLE</sequence>
<organism evidence="2 3">
    <name type="scientific">Flavobacterium hydatis</name>
    <name type="common">Cytophaga aquatilis</name>
    <dbReference type="NCBI Taxonomy" id="991"/>
    <lineage>
        <taxon>Bacteria</taxon>
        <taxon>Pseudomonadati</taxon>
        <taxon>Bacteroidota</taxon>
        <taxon>Flavobacteriia</taxon>
        <taxon>Flavobacteriales</taxon>
        <taxon>Flavobacteriaceae</taxon>
        <taxon>Flavobacterium</taxon>
    </lineage>
</organism>
<accession>A0A086AP23</accession>
<dbReference type="EMBL" id="JPRM01000006">
    <property type="protein sequence ID" value="KFF18437.1"/>
    <property type="molecule type" value="Genomic_DNA"/>
</dbReference>
<comment type="caution">
    <text evidence="2">The sequence shown here is derived from an EMBL/GenBank/DDBJ whole genome shotgun (WGS) entry which is preliminary data.</text>
</comment>
<keyword evidence="1" id="KW-0472">Membrane</keyword>
<dbReference type="STRING" id="991.IW20_05950"/>
<dbReference type="Proteomes" id="UP000028712">
    <property type="component" value="Unassembled WGS sequence"/>
</dbReference>